<sequence length="336" mass="37552">MECMDSCKERKMNFGENMKKLASWNESCTVDSVCLHTLGWTCLSGHSKAELQQRLMNVSALPHPPKFQQAKKKRRSLERWTSKRWRYKYFFWYGGGGDRRYRTTSTPVTPQRMDVGDFDWRTTGAVNPIRDQGQCGACWSFAAVAAIETTSNYVNGRLNTERRSYSEQWLLDCSTRNGCDGGWPSDAIAYVQSRGLARAEADVYVGRETKCPRNTSGLDKPVSGQVDLTGNPIAIQQYILNNGPVTAGFYVCENFMHYTGGVYSTDCSPDDPDYLGGHAVAVIGYGTTSNGVDYWLVRNQWGTGWGQAGYFQILRGSDISSFESWGVTGVKALKLV</sequence>
<dbReference type="InterPro" id="IPR000668">
    <property type="entry name" value="Peptidase_C1A_C"/>
</dbReference>
<evidence type="ECO:0000313" key="6">
    <source>
        <dbReference type="Proteomes" id="UP000887575"/>
    </source>
</evidence>
<dbReference type="InterPro" id="IPR000169">
    <property type="entry name" value="Pept_cys_AS"/>
</dbReference>
<dbReference type="Pfam" id="PF00112">
    <property type="entry name" value="Peptidase_C1"/>
    <property type="match status" value="1"/>
</dbReference>
<dbReference type="InterPro" id="IPR025660">
    <property type="entry name" value="Pept_his_AS"/>
</dbReference>
<name>A0AAF3FL42_9BILA</name>
<proteinExistence type="inferred from homology"/>
<keyword evidence="4" id="KW-0788">Thiol protease</keyword>
<dbReference type="Gene3D" id="3.90.70.10">
    <property type="entry name" value="Cysteine proteinases"/>
    <property type="match status" value="1"/>
</dbReference>
<dbReference type="InterPro" id="IPR038765">
    <property type="entry name" value="Papain-like_cys_pep_sf"/>
</dbReference>
<protein>
    <recommendedName>
        <fullName evidence="5">Peptidase C1A papain C-terminal domain-containing protein</fullName>
    </recommendedName>
</protein>
<dbReference type="CDD" id="cd02248">
    <property type="entry name" value="Peptidase_C1A"/>
    <property type="match status" value="1"/>
</dbReference>
<evidence type="ECO:0000259" key="5">
    <source>
        <dbReference type="SMART" id="SM00645"/>
    </source>
</evidence>
<organism evidence="6 7">
    <name type="scientific">Mesorhabditis belari</name>
    <dbReference type="NCBI Taxonomy" id="2138241"/>
    <lineage>
        <taxon>Eukaryota</taxon>
        <taxon>Metazoa</taxon>
        <taxon>Ecdysozoa</taxon>
        <taxon>Nematoda</taxon>
        <taxon>Chromadorea</taxon>
        <taxon>Rhabditida</taxon>
        <taxon>Rhabditina</taxon>
        <taxon>Rhabditomorpha</taxon>
        <taxon>Rhabditoidea</taxon>
        <taxon>Rhabditidae</taxon>
        <taxon>Mesorhabditinae</taxon>
        <taxon>Mesorhabditis</taxon>
    </lineage>
</organism>
<dbReference type="SMART" id="SM00645">
    <property type="entry name" value="Pept_C1"/>
    <property type="match status" value="1"/>
</dbReference>
<evidence type="ECO:0000256" key="4">
    <source>
        <dbReference type="ARBA" id="ARBA00022807"/>
    </source>
</evidence>
<dbReference type="WBParaSite" id="MBELARI_LOCUS7855">
    <property type="protein sequence ID" value="MBELARI_LOCUS7855"/>
    <property type="gene ID" value="MBELARI_LOCUS7855"/>
</dbReference>
<dbReference type="SUPFAM" id="SSF54001">
    <property type="entry name" value="Cysteine proteinases"/>
    <property type="match status" value="1"/>
</dbReference>
<dbReference type="InterPro" id="IPR013128">
    <property type="entry name" value="Peptidase_C1A"/>
</dbReference>
<dbReference type="PANTHER" id="PTHR12411">
    <property type="entry name" value="CYSTEINE PROTEASE FAMILY C1-RELATED"/>
    <property type="match status" value="1"/>
</dbReference>
<dbReference type="GO" id="GO:0006508">
    <property type="term" value="P:proteolysis"/>
    <property type="evidence" value="ECO:0007669"/>
    <property type="project" value="UniProtKB-KW"/>
</dbReference>
<reference evidence="7" key="1">
    <citation type="submission" date="2024-02" db="UniProtKB">
        <authorList>
            <consortium name="WormBaseParasite"/>
        </authorList>
    </citation>
    <scope>IDENTIFICATION</scope>
</reference>
<dbReference type="GO" id="GO:0008234">
    <property type="term" value="F:cysteine-type peptidase activity"/>
    <property type="evidence" value="ECO:0007669"/>
    <property type="project" value="UniProtKB-KW"/>
</dbReference>
<dbReference type="PROSITE" id="PS00139">
    <property type="entry name" value="THIOL_PROTEASE_CYS"/>
    <property type="match status" value="1"/>
</dbReference>
<keyword evidence="2" id="KW-0645">Protease</keyword>
<dbReference type="AlphaFoldDB" id="A0AAF3FL42"/>
<evidence type="ECO:0000256" key="2">
    <source>
        <dbReference type="ARBA" id="ARBA00022670"/>
    </source>
</evidence>
<dbReference type="Proteomes" id="UP000887575">
    <property type="component" value="Unassembled WGS sequence"/>
</dbReference>
<feature type="domain" description="Peptidase C1A papain C-terminal" evidence="5">
    <location>
        <begin position="115"/>
        <end position="330"/>
    </location>
</feature>
<keyword evidence="6" id="KW-1185">Reference proteome</keyword>
<evidence type="ECO:0000313" key="7">
    <source>
        <dbReference type="WBParaSite" id="MBELARI_LOCUS7855"/>
    </source>
</evidence>
<accession>A0AAF3FL42</accession>
<evidence type="ECO:0000256" key="1">
    <source>
        <dbReference type="ARBA" id="ARBA00008455"/>
    </source>
</evidence>
<dbReference type="PRINTS" id="PR00705">
    <property type="entry name" value="PAPAIN"/>
</dbReference>
<dbReference type="PROSITE" id="PS00639">
    <property type="entry name" value="THIOL_PROTEASE_HIS"/>
    <property type="match status" value="1"/>
</dbReference>
<keyword evidence="3" id="KW-0378">Hydrolase</keyword>
<comment type="similarity">
    <text evidence="1">Belongs to the peptidase C1 family.</text>
</comment>
<dbReference type="InterPro" id="IPR039417">
    <property type="entry name" value="Peptidase_C1A_papain-like"/>
</dbReference>
<evidence type="ECO:0000256" key="3">
    <source>
        <dbReference type="ARBA" id="ARBA00022801"/>
    </source>
</evidence>